<dbReference type="CDD" id="cd05941">
    <property type="entry name" value="MCS"/>
    <property type="match status" value="1"/>
</dbReference>
<dbReference type="InterPro" id="IPR045851">
    <property type="entry name" value="AMP-bd_C_sf"/>
</dbReference>
<dbReference type="Gene3D" id="3.30.300.30">
    <property type="match status" value="1"/>
</dbReference>
<dbReference type="RefSeq" id="WP_006933979.1">
    <property type="nucleotide sequence ID" value="NZ_CAVJ010000061.1"/>
</dbReference>
<dbReference type="NCBIfam" id="NF005858">
    <property type="entry name" value="PRK07787.1"/>
    <property type="match status" value="1"/>
</dbReference>
<dbReference type="PANTHER" id="PTHR43201:SF8">
    <property type="entry name" value="ACYL-COA SYNTHETASE FAMILY MEMBER 3"/>
    <property type="match status" value="1"/>
</dbReference>
<feature type="domain" description="AMP-binding enzyme C-terminal" evidence="3">
    <location>
        <begin position="388"/>
        <end position="464"/>
    </location>
</feature>
<evidence type="ECO:0000259" key="3">
    <source>
        <dbReference type="Pfam" id="PF13193"/>
    </source>
</evidence>
<dbReference type="GO" id="GO:0006631">
    <property type="term" value="P:fatty acid metabolic process"/>
    <property type="evidence" value="ECO:0007669"/>
    <property type="project" value="TreeGrafter"/>
</dbReference>
<reference evidence="4" key="1">
    <citation type="submission" date="2022-09" db="EMBL/GenBank/DDBJ databases">
        <title>The genome sequence of Rhodococcus aetherivorans N1.</title>
        <authorList>
            <person name="Jiang W."/>
        </authorList>
    </citation>
    <scope>NUCLEOTIDE SEQUENCE</scope>
    <source>
        <strain evidence="4">N1</strain>
    </source>
</reference>
<dbReference type="InterPro" id="IPR000873">
    <property type="entry name" value="AMP-dep_synth/lig_dom"/>
</dbReference>
<dbReference type="Pfam" id="PF00501">
    <property type="entry name" value="AMP-binding"/>
    <property type="match status" value="1"/>
</dbReference>
<gene>
    <name evidence="4" type="ORF">OCS65_20585</name>
</gene>
<dbReference type="GO" id="GO:0031956">
    <property type="term" value="F:medium-chain fatty acid-CoA ligase activity"/>
    <property type="evidence" value="ECO:0007669"/>
    <property type="project" value="TreeGrafter"/>
</dbReference>
<dbReference type="AlphaFoldDB" id="A0AA46SCA1"/>
<protein>
    <submittedName>
        <fullName evidence="4">Acyl-CoA synthetase</fullName>
    </submittedName>
</protein>
<name>A0AA46SCA1_9NOCA</name>
<dbReference type="PANTHER" id="PTHR43201">
    <property type="entry name" value="ACYL-COA SYNTHETASE"/>
    <property type="match status" value="1"/>
</dbReference>
<dbReference type="EMBL" id="CP106982">
    <property type="protein sequence ID" value="UYF92852.1"/>
    <property type="molecule type" value="Genomic_DNA"/>
</dbReference>
<evidence type="ECO:0000313" key="5">
    <source>
        <dbReference type="Proteomes" id="UP001163947"/>
    </source>
</evidence>
<dbReference type="InterPro" id="IPR042099">
    <property type="entry name" value="ANL_N_sf"/>
</dbReference>
<dbReference type="PROSITE" id="PS00455">
    <property type="entry name" value="AMP_BINDING"/>
    <property type="match status" value="1"/>
</dbReference>
<dbReference type="Gene3D" id="3.40.50.12780">
    <property type="entry name" value="N-terminal domain of ligase-like"/>
    <property type="match status" value="1"/>
</dbReference>
<proteinExistence type="inferred from homology"/>
<evidence type="ECO:0000313" key="4">
    <source>
        <dbReference type="EMBL" id="UYF92852.1"/>
    </source>
</evidence>
<dbReference type="GeneID" id="83622867"/>
<dbReference type="InterPro" id="IPR025110">
    <property type="entry name" value="AMP-bd_C"/>
</dbReference>
<evidence type="ECO:0000256" key="1">
    <source>
        <dbReference type="ARBA" id="ARBA00006432"/>
    </source>
</evidence>
<dbReference type="Pfam" id="PF13193">
    <property type="entry name" value="AMP-binding_C"/>
    <property type="match status" value="1"/>
</dbReference>
<dbReference type="InterPro" id="IPR020845">
    <property type="entry name" value="AMP-binding_CS"/>
</dbReference>
<sequence>MSSLLRSLNPLAVARGDDLPDAVRIDGHTLSRSDILGAAGALARRIGGAERLAVLAAPTATTVIAVVGCLLAGVTVVPVPPDSGPAEREHILRDSGAQAWLGDVPDEPGLPVVPVRLHARDWHSHPEPDPSRTAFVLYTSGTTGAPKGVLLSRRAIAAGIDALAEAWDWTERDTLVHGLPLFHVHGLILGVLGPLRVGSRLIHTGRPTPEAYAQAHGTLYFGVPTVWSRVVEDEESAKALSGARLLVSGSAPLPVPVFERLRELTGLTPIERYGMSETMLTLSTRVDGERRPGWVGTPVRGVETRLRDEHGNDVPHDGESIGGLQVRGPMLFDGYLNRPDATAAAWTPDGWFVTGDVAAIDPGGFHRIVGRESTDLIKSGGFRVGAGEIETVLLGDPSVREVAVVGVPDDDLGQRIVAFVVPAPDGPAVDPGALIELVARQLSVHKRPREVRVVDTLPRNAMGKVQKKQLLT</sequence>
<evidence type="ECO:0000259" key="2">
    <source>
        <dbReference type="Pfam" id="PF00501"/>
    </source>
</evidence>
<dbReference type="Proteomes" id="UP001163947">
    <property type="component" value="Chromosome"/>
</dbReference>
<dbReference type="SUPFAM" id="SSF56801">
    <property type="entry name" value="Acetyl-CoA synthetase-like"/>
    <property type="match status" value="1"/>
</dbReference>
<accession>A0AA46SCA1</accession>
<organism evidence="4 5">
    <name type="scientific">Rhodococcus aetherivorans</name>
    <dbReference type="NCBI Taxonomy" id="191292"/>
    <lineage>
        <taxon>Bacteria</taxon>
        <taxon>Bacillati</taxon>
        <taxon>Actinomycetota</taxon>
        <taxon>Actinomycetes</taxon>
        <taxon>Mycobacteriales</taxon>
        <taxon>Nocardiaceae</taxon>
        <taxon>Rhodococcus</taxon>
    </lineage>
</organism>
<comment type="similarity">
    <text evidence="1">Belongs to the ATP-dependent AMP-binding enzyme family.</text>
</comment>
<feature type="domain" description="AMP-dependent synthetase/ligase" evidence="2">
    <location>
        <begin position="39"/>
        <end position="336"/>
    </location>
</feature>